<keyword evidence="2" id="KW-0732">Signal</keyword>
<reference evidence="3" key="1">
    <citation type="submission" date="2023-03" db="EMBL/GenBank/DDBJ databases">
        <title>Massive genome expansion in bonnet fungi (Mycena s.s.) driven by repeated elements and novel gene families across ecological guilds.</title>
        <authorList>
            <consortium name="Lawrence Berkeley National Laboratory"/>
            <person name="Harder C.B."/>
            <person name="Miyauchi S."/>
            <person name="Viragh M."/>
            <person name="Kuo A."/>
            <person name="Thoen E."/>
            <person name="Andreopoulos B."/>
            <person name="Lu D."/>
            <person name="Skrede I."/>
            <person name="Drula E."/>
            <person name="Henrissat B."/>
            <person name="Morin E."/>
            <person name="Kohler A."/>
            <person name="Barry K."/>
            <person name="LaButti K."/>
            <person name="Morin E."/>
            <person name="Salamov A."/>
            <person name="Lipzen A."/>
            <person name="Mereny Z."/>
            <person name="Hegedus B."/>
            <person name="Baldrian P."/>
            <person name="Stursova M."/>
            <person name="Weitz H."/>
            <person name="Taylor A."/>
            <person name="Grigoriev I.V."/>
            <person name="Nagy L.G."/>
            <person name="Martin F."/>
            <person name="Kauserud H."/>
        </authorList>
    </citation>
    <scope>NUCLEOTIDE SEQUENCE</scope>
    <source>
        <strain evidence="3">CBHHK067</strain>
    </source>
</reference>
<evidence type="ECO:0000313" key="3">
    <source>
        <dbReference type="EMBL" id="KAJ7643184.1"/>
    </source>
</evidence>
<dbReference type="AlphaFoldDB" id="A0AAD7C9M3"/>
<sequence>MLFTSSLVLALGLFTNASPILSEVDVTGWDAVPNASVLPLTVFATDSGLDPIVAAEGLAGSTGSVAPLLTELTDALNTTTTSLSTRKSLRSSQASWMLVFNHFCFSCILGREHRSQQAGPQTRPRRLLTPVDGALTGLGGVFPPVLTLVGGLLVPVGGIVGGLLSGLGLATL</sequence>
<keyword evidence="1" id="KW-1133">Transmembrane helix</keyword>
<name>A0AAD7C9M3_MYCRO</name>
<gene>
    <name evidence="3" type="ORF">B0H17DRAFT_1216229</name>
</gene>
<evidence type="ECO:0000313" key="4">
    <source>
        <dbReference type="Proteomes" id="UP001221757"/>
    </source>
</evidence>
<keyword evidence="4" id="KW-1185">Reference proteome</keyword>
<accession>A0AAD7C9M3</accession>
<proteinExistence type="predicted"/>
<evidence type="ECO:0000256" key="1">
    <source>
        <dbReference type="SAM" id="Phobius"/>
    </source>
</evidence>
<protein>
    <submittedName>
        <fullName evidence="3">Uncharacterized protein</fullName>
    </submittedName>
</protein>
<dbReference type="EMBL" id="JARKIE010000409">
    <property type="protein sequence ID" value="KAJ7643184.1"/>
    <property type="molecule type" value="Genomic_DNA"/>
</dbReference>
<evidence type="ECO:0000256" key="2">
    <source>
        <dbReference type="SAM" id="SignalP"/>
    </source>
</evidence>
<comment type="caution">
    <text evidence="3">The sequence shown here is derived from an EMBL/GenBank/DDBJ whole genome shotgun (WGS) entry which is preliminary data.</text>
</comment>
<feature type="transmembrane region" description="Helical" evidence="1">
    <location>
        <begin position="145"/>
        <end position="170"/>
    </location>
</feature>
<keyword evidence="1" id="KW-0812">Transmembrane</keyword>
<organism evidence="3 4">
    <name type="scientific">Mycena rosella</name>
    <name type="common">Pink bonnet</name>
    <name type="synonym">Agaricus rosellus</name>
    <dbReference type="NCBI Taxonomy" id="1033263"/>
    <lineage>
        <taxon>Eukaryota</taxon>
        <taxon>Fungi</taxon>
        <taxon>Dikarya</taxon>
        <taxon>Basidiomycota</taxon>
        <taxon>Agaricomycotina</taxon>
        <taxon>Agaricomycetes</taxon>
        <taxon>Agaricomycetidae</taxon>
        <taxon>Agaricales</taxon>
        <taxon>Marasmiineae</taxon>
        <taxon>Mycenaceae</taxon>
        <taxon>Mycena</taxon>
    </lineage>
</organism>
<dbReference type="Proteomes" id="UP001221757">
    <property type="component" value="Unassembled WGS sequence"/>
</dbReference>
<feature type="signal peptide" evidence="2">
    <location>
        <begin position="1"/>
        <end position="22"/>
    </location>
</feature>
<keyword evidence="1" id="KW-0472">Membrane</keyword>
<feature type="chain" id="PRO_5042214529" evidence="2">
    <location>
        <begin position="23"/>
        <end position="172"/>
    </location>
</feature>